<organism evidence="1 2">
    <name type="scientific">Candidatus Jettenia caeni</name>
    <dbReference type="NCBI Taxonomy" id="247490"/>
    <lineage>
        <taxon>Bacteria</taxon>
        <taxon>Pseudomonadati</taxon>
        <taxon>Planctomycetota</taxon>
        <taxon>Candidatus Brocadiia</taxon>
        <taxon>Candidatus Brocadiales</taxon>
        <taxon>Candidatus Brocadiaceae</taxon>
        <taxon>Candidatus Jettenia</taxon>
    </lineage>
</organism>
<proteinExistence type="predicted"/>
<sequence length="258" mass="29310">MRMLTKIYRLVILCGILMVIFILSSVTRAADHTNLEEGLPVETIDAYPIPYLGREIQTVFNYDRGHEGVDSFIVTPRLEFGFPRNGQISIEVPVLFGEIEPDDIGETRLEWLYNFNQETLLLPAFAVTGAIDLPTGEDSQGVDPLVKFIITKTLSRSSLFHRLHVNLAYQFNDDEQPRERSDWYKASIGYSARLSNETLFVADYVREERKEEDIEFNLIETGVRYQLTPLTVISGGLGFGIGDESPDVRAILGFQYTF</sequence>
<comment type="caution">
    <text evidence="1">The sequence shown here is derived from an EMBL/GenBank/DDBJ whole genome shotgun (WGS) entry which is preliminary data.</text>
</comment>
<gene>
    <name evidence="1" type="ORF">KSU1_C1656</name>
</gene>
<protein>
    <recommendedName>
        <fullName evidence="3">Transporter</fullName>
    </recommendedName>
</protein>
<dbReference type="eggNOG" id="ENOG5030KRK">
    <property type="taxonomic scope" value="Bacteria"/>
</dbReference>
<dbReference type="Proteomes" id="UP000002985">
    <property type="component" value="Unassembled WGS sequence"/>
</dbReference>
<accession>I3INF7</accession>
<dbReference type="OrthoDB" id="7977750at2"/>
<dbReference type="EMBL" id="BAFH01000003">
    <property type="protein sequence ID" value="GAB63252.1"/>
    <property type="molecule type" value="Genomic_DNA"/>
</dbReference>
<keyword evidence="2" id="KW-1185">Reference proteome</keyword>
<evidence type="ECO:0000313" key="1">
    <source>
        <dbReference type="EMBL" id="GAB63252.1"/>
    </source>
</evidence>
<evidence type="ECO:0000313" key="2">
    <source>
        <dbReference type="Proteomes" id="UP000002985"/>
    </source>
</evidence>
<dbReference type="AlphaFoldDB" id="I3INF7"/>
<name>I3INF7_9BACT</name>
<reference evidence="1 2" key="1">
    <citation type="journal article" date="2012" name="FEBS Lett.">
        <title>Anammox organism KSU-1 expresses a NirK-type copper-containing nitrite reductase instead of a NirS-type with cytochrome cd1.</title>
        <authorList>
            <person name="Hira D."/>
            <person name="Toh H."/>
            <person name="Migita C.T."/>
            <person name="Okubo H."/>
            <person name="Nishiyama T."/>
            <person name="Hattori M."/>
            <person name="Furukawa K."/>
            <person name="Fujii T."/>
        </authorList>
    </citation>
    <scope>NUCLEOTIDE SEQUENCE [LARGE SCALE GENOMIC DNA]</scope>
</reference>
<evidence type="ECO:0008006" key="3">
    <source>
        <dbReference type="Google" id="ProtNLM"/>
    </source>
</evidence>